<keyword evidence="6" id="KW-1185">Reference proteome</keyword>
<dbReference type="GO" id="GO:0060271">
    <property type="term" value="P:cilium assembly"/>
    <property type="evidence" value="ECO:0007669"/>
    <property type="project" value="TreeGrafter"/>
</dbReference>
<comment type="caution">
    <text evidence="5">The sequence shown here is derived from an EMBL/GenBank/DDBJ whole genome shotgun (WGS) entry which is preliminary data.</text>
</comment>
<dbReference type="PANTHER" id="PTHR22834:SF19">
    <property type="entry name" value="DYNAMIN-BINDING PROTEIN"/>
    <property type="match status" value="1"/>
</dbReference>
<reference evidence="5 6" key="1">
    <citation type="journal article" date="2018" name="Nat. Ecol. Evol.">
        <title>Shark genomes provide insights into elasmobranch evolution and the origin of vertebrates.</title>
        <authorList>
            <person name="Hara Y"/>
            <person name="Yamaguchi K"/>
            <person name="Onimaru K"/>
            <person name="Kadota M"/>
            <person name="Koyanagi M"/>
            <person name="Keeley SD"/>
            <person name="Tatsumi K"/>
            <person name="Tanaka K"/>
            <person name="Motone F"/>
            <person name="Kageyama Y"/>
            <person name="Nozu R"/>
            <person name="Adachi N"/>
            <person name="Nishimura O"/>
            <person name="Nakagawa R"/>
            <person name="Tanegashima C"/>
            <person name="Kiyatake I"/>
            <person name="Matsumoto R"/>
            <person name="Murakumo K"/>
            <person name="Nishida K"/>
            <person name="Terakita A"/>
            <person name="Kuratani S"/>
            <person name="Sato K"/>
            <person name="Hyodo S Kuraku.S."/>
        </authorList>
    </citation>
    <scope>NUCLEOTIDE SEQUENCE [LARGE SCALE GENOMIC DNA]</scope>
</reference>
<gene>
    <name evidence="5" type="ORF">scyTo_0022678</name>
</gene>
<dbReference type="GO" id="GO:0005737">
    <property type="term" value="C:cytoplasm"/>
    <property type="evidence" value="ECO:0007669"/>
    <property type="project" value="TreeGrafter"/>
</dbReference>
<feature type="region of interest" description="Disordered" evidence="3">
    <location>
        <begin position="341"/>
        <end position="370"/>
    </location>
</feature>
<feature type="region of interest" description="Disordered" evidence="3">
    <location>
        <begin position="161"/>
        <end position="189"/>
    </location>
</feature>
<sequence length="538" mass="58707">PGQFPSSFVEAVSIPNTKLGEKLCVCTNDFDAASNSDLSLKRGDIVVVEDGPGGYWLRGRTNWGSSGIFPASCARELRLSSRARELSRKAVDELPEYGLGRALALMSLSAQLPEELDFTEGDIITIVGLPEPGWFQGELEGRRGIFPEGFVELMGPLQTPEAGPGCGVGSCEQEEEEEEEGVEEEEEEAAAPGVYGVAMYDFRALEPEELDFARGQRIRVTATLEDGWLQGSVGGRSGIFPIRFVKLEEEQVGRVEAPEQPPMAQSHQTTGSWWPDSSELDLSERGGLAGTAMNSDPPVIPSDPAQVTNVGQTAWQPAPPPGHGWVENSDVTVVLDLMEESGEGGGQQRSEGPKWDDDRSAESRVHTKGLVARGNLDSKCSEQIEEFNRSLPSPRSEVSPAVLRHFSISDYNTEQDVARGAPQIPARSTRPAPPRPRTFARSPCPGRSLRPSRPAPLPPPQAALPSKGEACPPRCPHPRLSRPHLHREGGRDWEGASIPRGPSPGLLRSRIQELEWDLEMHHRTRDSLKAMLERPLEE</sequence>
<dbReference type="InterPro" id="IPR035819">
    <property type="entry name" value="DNMBP_SH3_N3"/>
</dbReference>
<feature type="compositionally biased region" description="Basic and acidic residues" evidence="3">
    <location>
        <begin position="351"/>
        <end position="365"/>
    </location>
</feature>
<dbReference type="EMBL" id="BFAA01023472">
    <property type="protein sequence ID" value="GCB82489.1"/>
    <property type="molecule type" value="Genomic_DNA"/>
</dbReference>
<feature type="domain" description="SH3" evidence="4">
    <location>
        <begin position="19"/>
        <end position="79"/>
    </location>
</feature>
<dbReference type="PRINTS" id="PR00499">
    <property type="entry name" value="P67PHOX"/>
</dbReference>
<dbReference type="AlphaFoldDB" id="A0A401QAT3"/>
<evidence type="ECO:0000313" key="5">
    <source>
        <dbReference type="EMBL" id="GCB82489.1"/>
    </source>
</evidence>
<dbReference type="InterPro" id="IPR001452">
    <property type="entry name" value="SH3_domain"/>
</dbReference>
<accession>A0A401QAT3</accession>
<dbReference type="OMA" id="ISSCAMP"/>
<dbReference type="InterPro" id="IPR051492">
    <property type="entry name" value="Dynamin-Rho_GEF"/>
</dbReference>
<evidence type="ECO:0000313" key="6">
    <source>
        <dbReference type="Proteomes" id="UP000288216"/>
    </source>
</evidence>
<feature type="compositionally biased region" description="Basic residues" evidence="3">
    <location>
        <begin position="476"/>
        <end position="485"/>
    </location>
</feature>
<feature type="compositionally biased region" description="Low complexity" evidence="3">
    <location>
        <begin position="437"/>
        <end position="452"/>
    </location>
</feature>
<dbReference type="OrthoDB" id="6244550at2759"/>
<feature type="compositionally biased region" description="Polar residues" evidence="3">
    <location>
        <begin position="263"/>
        <end position="272"/>
    </location>
</feature>
<feature type="non-terminal residue" evidence="5">
    <location>
        <position position="538"/>
    </location>
</feature>
<evidence type="ECO:0000259" key="4">
    <source>
        <dbReference type="PROSITE" id="PS50002"/>
    </source>
</evidence>
<dbReference type="FunFam" id="2.30.30.40:FF:000138">
    <property type="entry name" value="dynamin-binding protein isoform X1"/>
    <property type="match status" value="1"/>
</dbReference>
<feature type="compositionally biased region" description="Pro residues" evidence="3">
    <location>
        <begin position="453"/>
        <end position="462"/>
    </location>
</feature>
<feature type="region of interest" description="Disordered" evidence="3">
    <location>
        <begin position="287"/>
        <end position="306"/>
    </location>
</feature>
<evidence type="ECO:0000256" key="3">
    <source>
        <dbReference type="SAM" id="MobiDB-lite"/>
    </source>
</evidence>
<dbReference type="PROSITE" id="PS50002">
    <property type="entry name" value="SH3"/>
    <property type="match status" value="3"/>
</dbReference>
<dbReference type="Pfam" id="PF07653">
    <property type="entry name" value="SH3_2"/>
    <property type="match status" value="1"/>
</dbReference>
<feature type="region of interest" description="Disordered" evidence="3">
    <location>
        <begin position="255"/>
        <end position="278"/>
    </location>
</feature>
<keyword evidence="1 2" id="KW-0728">SH3 domain</keyword>
<feature type="non-terminal residue" evidence="5">
    <location>
        <position position="1"/>
    </location>
</feature>
<dbReference type="InterPro" id="IPR036028">
    <property type="entry name" value="SH3-like_dom_sf"/>
</dbReference>
<dbReference type="PANTHER" id="PTHR22834">
    <property type="entry name" value="NUCLEAR FUSION PROTEIN FUS2"/>
    <property type="match status" value="1"/>
</dbReference>
<dbReference type="Proteomes" id="UP000288216">
    <property type="component" value="Unassembled WGS sequence"/>
</dbReference>
<dbReference type="Pfam" id="PF14604">
    <property type="entry name" value="SH3_9"/>
    <property type="match status" value="2"/>
</dbReference>
<dbReference type="SUPFAM" id="SSF50044">
    <property type="entry name" value="SH3-domain"/>
    <property type="match status" value="3"/>
</dbReference>
<feature type="domain" description="SH3" evidence="4">
    <location>
        <begin position="191"/>
        <end position="250"/>
    </location>
</feature>
<dbReference type="CDD" id="cd11796">
    <property type="entry name" value="SH3_DNMBP_N3"/>
    <property type="match status" value="1"/>
</dbReference>
<name>A0A401QAT3_SCYTO</name>
<dbReference type="STRING" id="75743.A0A401QAT3"/>
<evidence type="ECO:0000256" key="1">
    <source>
        <dbReference type="ARBA" id="ARBA00022443"/>
    </source>
</evidence>
<organism evidence="5 6">
    <name type="scientific">Scyliorhinus torazame</name>
    <name type="common">Cloudy catshark</name>
    <name type="synonym">Catulus torazame</name>
    <dbReference type="NCBI Taxonomy" id="75743"/>
    <lineage>
        <taxon>Eukaryota</taxon>
        <taxon>Metazoa</taxon>
        <taxon>Chordata</taxon>
        <taxon>Craniata</taxon>
        <taxon>Vertebrata</taxon>
        <taxon>Chondrichthyes</taxon>
        <taxon>Elasmobranchii</taxon>
        <taxon>Galeomorphii</taxon>
        <taxon>Galeoidea</taxon>
        <taxon>Carcharhiniformes</taxon>
        <taxon>Scyliorhinidae</taxon>
        <taxon>Scyliorhinus</taxon>
    </lineage>
</organism>
<feature type="region of interest" description="Disordered" evidence="3">
    <location>
        <begin position="413"/>
        <end position="506"/>
    </location>
</feature>
<dbReference type="GO" id="GO:0005085">
    <property type="term" value="F:guanyl-nucleotide exchange factor activity"/>
    <property type="evidence" value="ECO:0007669"/>
    <property type="project" value="TreeGrafter"/>
</dbReference>
<dbReference type="Gene3D" id="2.30.30.40">
    <property type="entry name" value="SH3 Domains"/>
    <property type="match status" value="3"/>
</dbReference>
<feature type="domain" description="SH3" evidence="4">
    <location>
        <begin position="97"/>
        <end position="156"/>
    </location>
</feature>
<dbReference type="SMART" id="SM00326">
    <property type="entry name" value="SH3"/>
    <property type="match status" value="3"/>
</dbReference>
<proteinExistence type="predicted"/>
<feature type="compositionally biased region" description="Acidic residues" evidence="3">
    <location>
        <begin position="172"/>
        <end position="189"/>
    </location>
</feature>
<evidence type="ECO:0000256" key="2">
    <source>
        <dbReference type="PROSITE-ProRule" id="PRU00192"/>
    </source>
</evidence>
<protein>
    <recommendedName>
        <fullName evidence="4">SH3 domain-containing protein</fullName>
    </recommendedName>
</protein>